<name>A0A167AV55_9BACL</name>
<proteinExistence type="predicted"/>
<keyword evidence="2" id="KW-1185">Reference proteome</keyword>
<dbReference type="AlphaFoldDB" id="A0A167AV55"/>
<dbReference type="EMBL" id="LSFN01000039">
    <property type="protein sequence ID" value="OAB71468.1"/>
    <property type="molecule type" value="Genomic_DNA"/>
</dbReference>
<evidence type="ECO:0000313" key="2">
    <source>
        <dbReference type="Proteomes" id="UP000077134"/>
    </source>
</evidence>
<dbReference type="KEGG" id="pcx:LPB68_16535"/>
<protein>
    <submittedName>
        <fullName evidence="1">Uncharacterized protein</fullName>
    </submittedName>
</protein>
<comment type="caution">
    <text evidence="1">The sequence shown here is derived from an EMBL/GenBank/DDBJ whole genome shotgun (WGS) entry which is preliminary data.</text>
</comment>
<dbReference type="Proteomes" id="UP000077134">
    <property type="component" value="Unassembled WGS sequence"/>
</dbReference>
<accession>A0A167AV55</accession>
<sequence length="59" mass="6621">MCESHCVNEIEPPPAASIKMEKCVFSKTYLMQITAKDLDEGQLHATSAVRVDKIYTFSN</sequence>
<gene>
    <name evidence="1" type="ORF">PNBC_19405</name>
</gene>
<organism evidence="1 2">
    <name type="scientific">Paenibacillus crassostreae</name>
    <dbReference type="NCBI Taxonomy" id="1763538"/>
    <lineage>
        <taxon>Bacteria</taxon>
        <taxon>Bacillati</taxon>
        <taxon>Bacillota</taxon>
        <taxon>Bacilli</taxon>
        <taxon>Bacillales</taxon>
        <taxon>Paenibacillaceae</taxon>
        <taxon>Paenibacillus</taxon>
    </lineage>
</organism>
<reference evidence="1 2" key="1">
    <citation type="submission" date="2016-02" db="EMBL/GenBank/DDBJ databases">
        <title>Paenibacillus sp. LPB0068, isolated from Crassostrea gigas.</title>
        <authorList>
            <person name="Shin S.-K."/>
            <person name="Yi H."/>
        </authorList>
    </citation>
    <scope>NUCLEOTIDE SEQUENCE [LARGE SCALE GENOMIC DNA]</scope>
    <source>
        <strain evidence="1 2">LPB0068</strain>
    </source>
</reference>
<evidence type="ECO:0000313" key="1">
    <source>
        <dbReference type="EMBL" id="OAB71468.1"/>
    </source>
</evidence>
<dbReference type="STRING" id="1763538.LPB68_16535"/>